<dbReference type="PATRIC" id="fig|1208321.3.peg.2472"/>
<evidence type="ECO:0000256" key="2">
    <source>
        <dbReference type="ARBA" id="ARBA00023015"/>
    </source>
</evidence>
<dbReference type="GO" id="GO:0006351">
    <property type="term" value="P:DNA-templated transcription"/>
    <property type="evidence" value="ECO:0007669"/>
    <property type="project" value="TreeGrafter"/>
</dbReference>
<dbReference type="GO" id="GO:0043565">
    <property type="term" value="F:sequence-specific DNA binding"/>
    <property type="evidence" value="ECO:0007669"/>
    <property type="project" value="TreeGrafter"/>
</dbReference>
<evidence type="ECO:0000259" key="5">
    <source>
        <dbReference type="PROSITE" id="PS50931"/>
    </source>
</evidence>
<evidence type="ECO:0000256" key="3">
    <source>
        <dbReference type="ARBA" id="ARBA00023125"/>
    </source>
</evidence>
<dbReference type="SUPFAM" id="SSF53850">
    <property type="entry name" value="Periplasmic binding protein-like II"/>
    <property type="match status" value="1"/>
</dbReference>
<proteinExistence type="inferred from homology"/>
<dbReference type="InterPro" id="IPR036388">
    <property type="entry name" value="WH-like_DNA-bd_sf"/>
</dbReference>
<accession>W1RQL8</accession>
<dbReference type="PANTHER" id="PTHR30537:SF5">
    <property type="entry name" value="HTH-TYPE TRANSCRIPTIONAL ACTIVATOR TTDR-RELATED"/>
    <property type="match status" value="1"/>
</dbReference>
<keyword evidence="3" id="KW-0238">DNA-binding</keyword>
<dbReference type="Pfam" id="PF00126">
    <property type="entry name" value="HTH_1"/>
    <property type="match status" value="1"/>
</dbReference>
<keyword evidence="4" id="KW-0804">Transcription</keyword>
<dbReference type="SUPFAM" id="SSF46785">
    <property type="entry name" value="Winged helix' DNA-binding domain"/>
    <property type="match status" value="1"/>
</dbReference>
<dbReference type="InterPro" id="IPR005119">
    <property type="entry name" value="LysR_subst-bd"/>
</dbReference>
<dbReference type="Pfam" id="PF03466">
    <property type="entry name" value="LysR_substrate"/>
    <property type="match status" value="1"/>
</dbReference>
<sequence>MDSFEGIIEFVAVAERRGFSAAAKQLGCSTSNVSRQIARLEERLGCALLSRTTRLVSLTDNGTVYYQQAKDLLIGLQQANEQVNQQQIKLTGTLRVSAAGGFAEHFIAPALVLFAQNHPELTIDMDFNSRMVNFVEDDLDFVIRYGELTDSNLIARKLVNRPLMAVATKAYLQQHGEPKHPSHLKSHSCIVSNNDVWKFDHENGPESIKVKGRWRSNNANSVLDACLRGLGIAYMPQSTFQSAVADGRLVPVLEPYWGKGTSSWIVYKNKRFMPLRARLAIDFLIQHFANWEERETTHPLP</sequence>
<dbReference type="STRING" id="1208321.D104_12460"/>
<keyword evidence="7" id="KW-1185">Reference proteome</keyword>
<dbReference type="OrthoDB" id="9815676at2"/>
<dbReference type="InterPro" id="IPR036390">
    <property type="entry name" value="WH_DNA-bd_sf"/>
</dbReference>
<comment type="caution">
    <text evidence="6">The sequence shown here is derived from an EMBL/GenBank/DDBJ whole genome shotgun (WGS) entry which is preliminary data.</text>
</comment>
<dbReference type="Proteomes" id="UP000018857">
    <property type="component" value="Unassembled WGS sequence"/>
</dbReference>
<dbReference type="FunFam" id="1.10.10.10:FF:000001">
    <property type="entry name" value="LysR family transcriptional regulator"/>
    <property type="match status" value="1"/>
</dbReference>
<evidence type="ECO:0000256" key="1">
    <source>
        <dbReference type="ARBA" id="ARBA00009437"/>
    </source>
</evidence>
<dbReference type="PROSITE" id="PS50931">
    <property type="entry name" value="HTH_LYSR"/>
    <property type="match status" value="1"/>
</dbReference>
<feature type="domain" description="HTH lysR-type" evidence="5">
    <location>
        <begin position="10"/>
        <end position="59"/>
    </location>
</feature>
<dbReference type="GO" id="GO:0003700">
    <property type="term" value="F:DNA-binding transcription factor activity"/>
    <property type="evidence" value="ECO:0007669"/>
    <property type="project" value="InterPro"/>
</dbReference>
<gene>
    <name evidence="6" type="ORF">D104_12460</name>
</gene>
<comment type="similarity">
    <text evidence="1">Belongs to the LysR transcriptional regulatory family.</text>
</comment>
<keyword evidence="2" id="KW-0805">Transcription regulation</keyword>
<evidence type="ECO:0000313" key="7">
    <source>
        <dbReference type="Proteomes" id="UP000018857"/>
    </source>
</evidence>
<organism evidence="6 7">
    <name type="scientific">Marinomonas profundimaris</name>
    <dbReference type="NCBI Taxonomy" id="1208321"/>
    <lineage>
        <taxon>Bacteria</taxon>
        <taxon>Pseudomonadati</taxon>
        <taxon>Pseudomonadota</taxon>
        <taxon>Gammaproteobacteria</taxon>
        <taxon>Oceanospirillales</taxon>
        <taxon>Oceanospirillaceae</taxon>
        <taxon>Marinomonas</taxon>
    </lineage>
</organism>
<protein>
    <submittedName>
        <fullName evidence="6">LysR family transcriptional regulator</fullName>
    </submittedName>
</protein>
<evidence type="ECO:0000256" key="4">
    <source>
        <dbReference type="ARBA" id="ARBA00023163"/>
    </source>
</evidence>
<evidence type="ECO:0000313" key="6">
    <source>
        <dbReference type="EMBL" id="ETI59152.1"/>
    </source>
</evidence>
<dbReference type="eggNOG" id="COG0583">
    <property type="taxonomic scope" value="Bacteria"/>
</dbReference>
<dbReference type="Gene3D" id="1.10.10.10">
    <property type="entry name" value="Winged helix-like DNA-binding domain superfamily/Winged helix DNA-binding domain"/>
    <property type="match status" value="1"/>
</dbReference>
<dbReference type="InterPro" id="IPR000847">
    <property type="entry name" value="LysR_HTH_N"/>
</dbReference>
<reference evidence="6 7" key="1">
    <citation type="journal article" date="2014" name="Genome Announc.">
        <title>Draft Genome Sequence of Marinomonas sp. Strain D104, a Polycyclic Aromatic Hydrocarbon-Degrading Bacterium from the Deep-Sea Sediment of the Arctic Ocean.</title>
        <authorList>
            <person name="Dong C."/>
            <person name="Bai X."/>
            <person name="Lai Q."/>
            <person name="Xie Y."/>
            <person name="Chen X."/>
            <person name="Shao Z."/>
        </authorList>
    </citation>
    <scope>NUCLEOTIDE SEQUENCE [LARGE SCALE GENOMIC DNA]</scope>
    <source>
        <strain evidence="6 7">D104</strain>
    </source>
</reference>
<dbReference type="InterPro" id="IPR058163">
    <property type="entry name" value="LysR-type_TF_proteobact-type"/>
</dbReference>
<dbReference type="AlphaFoldDB" id="W1RQL8"/>
<dbReference type="PANTHER" id="PTHR30537">
    <property type="entry name" value="HTH-TYPE TRANSCRIPTIONAL REGULATOR"/>
    <property type="match status" value="1"/>
</dbReference>
<name>W1RQL8_9GAMM</name>
<dbReference type="CDD" id="cd08422">
    <property type="entry name" value="PBP2_CrgA_like"/>
    <property type="match status" value="1"/>
</dbReference>
<dbReference type="EMBL" id="AYOZ01000034">
    <property type="protein sequence ID" value="ETI59152.1"/>
    <property type="molecule type" value="Genomic_DNA"/>
</dbReference>
<dbReference type="RefSeq" id="WP_024024553.1">
    <property type="nucleotide sequence ID" value="NZ_AYOZ01000034.1"/>
</dbReference>
<dbReference type="Gene3D" id="3.40.190.290">
    <property type="match status" value="1"/>
</dbReference>